<evidence type="ECO:0000313" key="2">
    <source>
        <dbReference type="EMBL" id="VIP05291.1"/>
    </source>
</evidence>
<dbReference type="KEGG" id="tim:GMBLW1_39020"/>
<dbReference type="Proteomes" id="UP000464378">
    <property type="component" value="Chromosome"/>
</dbReference>
<gene>
    <name evidence="2" type="ORF">GMBLW1_39020</name>
</gene>
<name>A0A6C2YV67_9BACT</name>
<proteinExistence type="predicted"/>
<dbReference type="EMBL" id="LR586016">
    <property type="protein sequence ID" value="VIP05291.1"/>
    <property type="molecule type" value="Genomic_DNA"/>
</dbReference>
<dbReference type="EMBL" id="LR593887">
    <property type="protein sequence ID" value="VTS07938.1"/>
    <property type="molecule type" value="Genomic_DNA"/>
</dbReference>
<sequence length="210" mass="22411">MAGTRYRPNLHVVGSPMAWIGPNGYADRILGAGLRPSPFQMRLQPSDPRERMHGAALIWPSRPSIAPTAPPRTAGYSTLTKELEGTGQQAHHLNQNAVYRDIIPENEGLSVGLRGNAFTEVGSPHYNAHRSLEGFWNQFRRGGARFGQTPTNAEYGAALEASLRAGGLSPADAATVAAQAAQQRAAYGLAPTAPVPRIPGRINQTPPPPP</sequence>
<dbReference type="AlphaFoldDB" id="A0A6C2YV67"/>
<feature type="region of interest" description="Disordered" evidence="1">
    <location>
        <begin position="191"/>
        <end position="210"/>
    </location>
</feature>
<organism evidence="2">
    <name type="scientific">Tuwongella immobilis</name>
    <dbReference type="NCBI Taxonomy" id="692036"/>
    <lineage>
        <taxon>Bacteria</taxon>
        <taxon>Pseudomonadati</taxon>
        <taxon>Planctomycetota</taxon>
        <taxon>Planctomycetia</taxon>
        <taxon>Gemmatales</taxon>
        <taxon>Gemmataceae</taxon>
        <taxon>Tuwongella</taxon>
    </lineage>
</organism>
<protein>
    <submittedName>
        <fullName evidence="2">Uncharacterized protein</fullName>
    </submittedName>
</protein>
<evidence type="ECO:0000313" key="3">
    <source>
        <dbReference type="Proteomes" id="UP000464378"/>
    </source>
</evidence>
<dbReference type="InParanoid" id="A0A6C2YV67"/>
<reference evidence="2" key="1">
    <citation type="submission" date="2019-04" db="EMBL/GenBank/DDBJ databases">
        <authorList>
            <consortium name="Science for Life Laboratories"/>
        </authorList>
    </citation>
    <scope>NUCLEOTIDE SEQUENCE</scope>
    <source>
        <strain evidence="2">MBLW1</strain>
    </source>
</reference>
<keyword evidence="3" id="KW-1185">Reference proteome</keyword>
<accession>A0A6C2YV67</accession>
<evidence type="ECO:0000256" key="1">
    <source>
        <dbReference type="SAM" id="MobiDB-lite"/>
    </source>
</evidence>